<reference evidence="2" key="1">
    <citation type="submission" date="2020-03" db="EMBL/GenBank/DDBJ databases">
        <authorList>
            <person name="Weist P."/>
        </authorList>
    </citation>
    <scope>NUCLEOTIDE SEQUENCE</scope>
</reference>
<keyword evidence="3" id="KW-1185">Reference proteome</keyword>
<dbReference type="AlphaFoldDB" id="A0A9N7TXM4"/>
<name>A0A9N7TXM4_PLEPL</name>
<dbReference type="EMBL" id="CADEAL010000464">
    <property type="protein sequence ID" value="CAB1420563.1"/>
    <property type="molecule type" value="Genomic_DNA"/>
</dbReference>
<protein>
    <submittedName>
        <fullName evidence="2">Uncharacterized protein</fullName>
    </submittedName>
</protein>
<comment type="caution">
    <text evidence="2">The sequence shown here is derived from an EMBL/GenBank/DDBJ whole genome shotgun (WGS) entry which is preliminary data.</text>
</comment>
<feature type="region of interest" description="Disordered" evidence="1">
    <location>
        <begin position="29"/>
        <end position="51"/>
    </location>
</feature>
<gene>
    <name evidence="2" type="ORF">PLEPLA_LOCUS8438</name>
</gene>
<evidence type="ECO:0000313" key="3">
    <source>
        <dbReference type="Proteomes" id="UP001153269"/>
    </source>
</evidence>
<organism evidence="2 3">
    <name type="scientific">Pleuronectes platessa</name>
    <name type="common">European plaice</name>
    <dbReference type="NCBI Taxonomy" id="8262"/>
    <lineage>
        <taxon>Eukaryota</taxon>
        <taxon>Metazoa</taxon>
        <taxon>Chordata</taxon>
        <taxon>Craniata</taxon>
        <taxon>Vertebrata</taxon>
        <taxon>Euteleostomi</taxon>
        <taxon>Actinopterygii</taxon>
        <taxon>Neopterygii</taxon>
        <taxon>Teleostei</taxon>
        <taxon>Neoteleostei</taxon>
        <taxon>Acanthomorphata</taxon>
        <taxon>Carangaria</taxon>
        <taxon>Pleuronectiformes</taxon>
        <taxon>Pleuronectoidei</taxon>
        <taxon>Pleuronectidae</taxon>
        <taxon>Pleuronectes</taxon>
    </lineage>
</organism>
<evidence type="ECO:0000313" key="2">
    <source>
        <dbReference type="EMBL" id="CAB1420563.1"/>
    </source>
</evidence>
<accession>A0A9N7TXM4</accession>
<proteinExistence type="predicted"/>
<feature type="region of interest" description="Disordered" evidence="1">
    <location>
        <begin position="74"/>
        <end position="99"/>
    </location>
</feature>
<evidence type="ECO:0000256" key="1">
    <source>
        <dbReference type="SAM" id="MobiDB-lite"/>
    </source>
</evidence>
<sequence>MRKLVHTVTWDTTETETGSEMSGCSMLARNKNKKGFSPSTTGLGANLSRGSPRHIVEQEGALTEAPTTPAELHTGLKGAWHAPPPPHRSAAPPCQGRELGAWRCSPVCGERSRG</sequence>
<dbReference type="Proteomes" id="UP001153269">
    <property type="component" value="Unassembled WGS sequence"/>
</dbReference>